<dbReference type="AlphaFoldDB" id="A0AAV7P805"/>
<comment type="caution">
    <text evidence="2">The sequence shown here is derived from an EMBL/GenBank/DDBJ whole genome shotgun (WGS) entry which is preliminary data.</text>
</comment>
<protein>
    <submittedName>
        <fullName evidence="2">Uncharacterized protein</fullName>
    </submittedName>
</protein>
<keyword evidence="3" id="KW-1185">Reference proteome</keyword>
<feature type="chain" id="PRO_5043428874" evidence="1">
    <location>
        <begin position="22"/>
        <end position="226"/>
    </location>
</feature>
<reference evidence="2" key="1">
    <citation type="journal article" date="2022" name="bioRxiv">
        <title>Sequencing and chromosome-scale assembly of the giantPleurodeles waltlgenome.</title>
        <authorList>
            <person name="Brown T."/>
            <person name="Elewa A."/>
            <person name="Iarovenko S."/>
            <person name="Subramanian E."/>
            <person name="Araus A.J."/>
            <person name="Petzold A."/>
            <person name="Susuki M."/>
            <person name="Suzuki K.-i.T."/>
            <person name="Hayashi T."/>
            <person name="Toyoda A."/>
            <person name="Oliveira C."/>
            <person name="Osipova E."/>
            <person name="Leigh N.D."/>
            <person name="Simon A."/>
            <person name="Yun M.H."/>
        </authorList>
    </citation>
    <scope>NUCLEOTIDE SEQUENCE</scope>
    <source>
        <strain evidence="2">20211129_DDA</strain>
        <tissue evidence="2">Liver</tissue>
    </source>
</reference>
<keyword evidence="1" id="KW-0732">Signal</keyword>
<evidence type="ECO:0000313" key="2">
    <source>
        <dbReference type="EMBL" id="KAJ1121310.1"/>
    </source>
</evidence>
<evidence type="ECO:0000256" key="1">
    <source>
        <dbReference type="SAM" id="SignalP"/>
    </source>
</evidence>
<gene>
    <name evidence="2" type="ORF">NDU88_009423</name>
</gene>
<accession>A0AAV7P805</accession>
<dbReference type="EMBL" id="JANPWB010000012">
    <property type="protein sequence ID" value="KAJ1121310.1"/>
    <property type="molecule type" value="Genomic_DNA"/>
</dbReference>
<name>A0AAV7P805_PLEWA</name>
<sequence length="226" mass="23819">MPTAATVLWLRPLLLASAVHARFRARAHGRHYPVAPSPSAGLCSPCSLQGTCPRPPLSCGSVPFFLPLQSMLTSGRVATAATVLWLRPLLLASAVHARLRARAHGRHCPVAPSPSSGLCSPCSLQGACPRPPLSCGSVPFFWPLQSMLASGRVPTAATVLWLLPLFLASAVHARFRARAHGRHCHVAPSPSSGLCSPCSLQGSCPQWLQKVGGLTSMHESALLQQA</sequence>
<evidence type="ECO:0000313" key="3">
    <source>
        <dbReference type="Proteomes" id="UP001066276"/>
    </source>
</evidence>
<dbReference type="Proteomes" id="UP001066276">
    <property type="component" value="Chromosome 8"/>
</dbReference>
<organism evidence="2 3">
    <name type="scientific">Pleurodeles waltl</name>
    <name type="common">Iberian ribbed newt</name>
    <dbReference type="NCBI Taxonomy" id="8319"/>
    <lineage>
        <taxon>Eukaryota</taxon>
        <taxon>Metazoa</taxon>
        <taxon>Chordata</taxon>
        <taxon>Craniata</taxon>
        <taxon>Vertebrata</taxon>
        <taxon>Euteleostomi</taxon>
        <taxon>Amphibia</taxon>
        <taxon>Batrachia</taxon>
        <taxon>Caudata</taxon>
        <taxon>Salamandroidea</taxon>
        <taxon>Salamandridae</taxon>
        <taxon>Pleurodelinae</taxon>
        <taxon>Pleurodeles</taxon>
    </lineage>
</organism>
<feature type="signal peptide" evidence="1">
    <location>
        <begin position="1"/>
        <end position="21"/>
    </location>
</feature>
<proteinExistence type="predicted"/>